<dbReference type="EC" id="3.1.-.-" evidence="6"/>
<evidence type="ECO:0000256" key="5">
    <source>
        <dbReference type="ARBA" id="ARBA00022842"/>
    </source>
</evidence>
<keyword evidence="5 6" id="KW-0460">Magnesium</keyword>
<accession>A0A7K0CST7</accession>
<sequence>MIYMDSSALITLIVERPGADELQAFLADRPGIPLATSTVGVVETVRQLDKVGDFPHALADLDQMVTEILLTEEVRDLAARVPAMLRSLDAIHLASALALDDALDCLVTYDKRMLDAARAAGLDAHAPGSEGEAGAH</sequence>
<evidence type="ECO:0000259" key="7">
    <source>
        <dbReference type="Pfam" id="PF01850"/>
    </source>
</evidence>
<dbReference type="GO" id="GO:0016787">
    <property type="term" value="F:hydrolase activity"/>
    <property type="evidence" value="ECO:0007669"/>
    <property type="project" value="UniProtKB-KW"/>
</dbReference>
<feature type="binding site" evidence="6">
    <location>
        <position position="5"/>
    </location>
    <ligand>
        <name>Mg(2+)</name>
        <dbReference type="ChEBI" id="CHEBI:18420"/>
    </ligand>
</feature>
<dbReference type="InterPro" id="IPR029060">
    <property type="entry name" value="PIN-like_dom_sf"/>
</dbReference>
<proteinExistence type="inferred from homology"/>
<evidence type="ECO:0000256" key="2">
    <source>
        <dbReference type="ARBA" id="ARBA00022722"/>
    </source>
</evidence>
<evidence type="ECO:0000313" key="8">
    <source>
        <dbReference type="EMBL" id="MQY16423.1"/>
    </source>
</evidence>
<keyword evidence="9" id="KW-1185">Reference proteome</keyword>
<comment type="caution">
    <text evidence="8">The sequence shown here is derived from an EMBL/GenBank/DDBJ whole genome shotgun (WGS) entry which is preliminary data.</text>
</comment>
<dbReference type="GO" id="GO:0000287">
    <property type="term" value="F:magnesium ion binding"/>
    <property type="evidence" value="ECO:0007669"/>
    <property type="project" value="UniProtKB-UniRule"/>
</dbReference>
<comment type="cofactor">
    <cofactor evidence="6">
        <name>Mg(2+)</name>
        <dbReference type="ChEBI" id="CHEBI:18420"/>
    </cofactor>
</comment>
<dbReference type="SUPFAM" id="SSF88723">
    <property type="entry name" value="PIN domain-like"/>
    <property type="match status" value="1"/>
</dbReference>
<comment type="function">
    <text evidence="6">Toxic component of a toxin-antitoxin (TA) system. An RNase.</text>
</comment>
<evidence type="ECO:0000313" key="9">
    <source>
        <dbReference type="Proteomes" id="UP000466345"/>
    </source>
</evidence>
<keyword evidence="2 6" id="KW-0540">Nuclease</keyword>
<dbReference type="OrthoDB" id="4750219at2"/>
<dbReference type="HAMAP" id="MF_00265">
    <property type="entry name" value="VapC_Nob1"/>
    <property type="match status" value="1"/>
</dbReference>
<dbReference type="CDD" id="cd09874">
    <property type="entry name" value="PIN_MT3492-like"/>
    <property type="match status" value="1"/>
</dbReference>
<protein>
    <recommendedName>
        <fullName evidence="6">Ribonuclease VapC</fullName>
        <shortName evidence="6">RNase VapC</shortName>
        <ecNumber evidence="6">3.1.-.-</ecNumber>
    </recommendedName>
    <alternativeName>
        <fullName evidence="6">Toxin VapC</fullName>
    </alternativeName>
</protein>
<name>A0A7K0CST7_9ACTN</name>
<dbReference type="InterPro" id="IPR002716">
    <property type="entry name" value="PIN_dom"/>
</dbReference>
<dbReference type="GO" id="GO:0090729">
    <property type="term" value="F:toxin activity"/>
    <property type="evidence" value="ECO:0007669"/>
    <property type="project" value="UniProtKB-KW"/>
</dbReference>
<evidence type="ECO:0000256" key="6">
    <source>
        <dbReference type="HAMAP-Rule" id="MF_00265"/>
    </source>
</evidence>
<feature type="domain" description="PIN" evidence="7">
    <location>
        <begin position="2"/>
        <end position="117"/>
    </location>
</feature>
<gene>
    <name evidence="6" type="primary">vapC</name>
    <name evidence="8" type="ORF">SRB5_66220</name>
</gene>
<dbReference type="GO" id="GO:0004540">
    <property type="term" value="F:RNA nuclease activity"/>
    <property type="evidence" value="ECO:0007669"/>
    <property type="project" value="InterPro"/>
</dbReference>
<dbReference type="Gene3D" id="3.40.50.1010">
    <property type="entry name" value="5'-nuclease"/>
    <property type="match status" value="1"/>
</dbReference>
<feature type="binding site" evidence="6">
    <location>
        <position position="89"/>
    </location>
    <ligand>
        <name>Mg(2+)</name>
        <dbReference type="ChEBI" id="CHEBI:18420"/>
    </ligand>
</feature>
<dbReference type="InterPro" id="IPR022907">
    <property type="entry name" value="VapC_family"/>
</dbReference>
<evidence type="ECO:0000256" key="1">
    <source>
        <dbReference type="ARBA" id="ARBA00022649"/>
    </source>
</evidence>
<organism evidence="8 9">
    <name type="scientific">Streptomyces smaragdinus</name>
    <dbReference type="NCBI Taxonomy" id="2585196"/>
    <lineage>
        <taxon>Bacteria</taxon>
        <taxon>Bacillati</taxon>
        <taxon>Actinomycetota</taxon>
        <taxon>Actinomycetes</taxon>
        <taxon>Kitasatosporales</taxon>
        <taxon>Streptomycetaceae</taxon>
        <taxon>Streptomyces</taxon>
    </lineage>
</organism>
<keyword evidence="6" id="KW-0800">Toxin</keyword>
<keyword evidence="1 6" id="KW-1277">Toxin-antitoxin system</keyword>
<keyword evidence="4 6" id="KW-0378">Hydrolase</keyword>
<evidence type="ECO:0000256" key="4">
    <source>
        <dbReference type="ARBA" id="ARBA00022801"/>
    </source>
</evidence>
<dbReference type="EMBL" id="WEGJ01000055">
    <property type="protein sequence ID" value="MQY16423.1"/>
    <property type="molecule type" value="Genomic_DNA"/>
</dbReference>
<keyword evidence="3 6" id="KW-0479">Metal-binding</keyword>
<dbReference type="AlphaFoldDB" id="A0A7K0CST7"/>
<comment type="similarity">
    <text evidence="6">Belongs to the PINc/VapC protein family.</text>
</comment>
<dbReference type="Pfam" id="PF01850">
    <property type="entry name" value="PIN"/>
    <property type="match status" value="1"/>
</dbReference>
<dbReference type="Proteomes" id="UP000466345">
    <property type="component" value="Unassembled WGS sequence"/>
</dbReference>
<reference evidence="8 9" key="1">
    <citation type="submission" date="2019-10" db="EMBL/GenBank/DDBJ databases">
        <title>Streptomyces smaragdinus sp. nov. and Streptomyces fabii sp. nov., isolated from the gut of fungus growing-termite Macrotermes natalensis.</title>
        <authorList>
            <person name="Schwitalla J."/>
            <person name="Benndorf R."/>
            <person name="Martin K."/>
            <person name="De Beer W."/>
            <person name="Kaster A.-K."/>
            <person name="Vollmers J."/>
            <person name="Poulsen M."/>
            <person name="Beemelmanns C."/>
        </authorList>
    </citation>
    <scope>NUCLEOTIDE SEQUENCE [LARGE SCALE GENOMIC DNA]</scope>
    <source>
        <strain evidence="8 9">RB5</strain>
    </source>
</reference>
<evidence type="ECO:0000256" key="3">
    <source>
        <dbReference type="ARBA" id="ARBA00022723"/>
    </source>
</evidence>